<name>A0A0V1E6G1_TRIPS</name>
<accession>A0A0V1E6G1</accession>
<evidence type="ECO:0000256" key="1">
    <source>
        <dbReference type="SAM" id="Phobius"/>
    </source>
</evidence>
<evidence type="ECO:0000313" key="3">
    <source>
        <dbReference type="EMBL" id="KRY69438.1"/>
    </source>
</evidence>
<feature type="transmembrane region" description="Helical" evidence="1">
    <location>
        <begin position="62"/>
        <end position="84"/>
    </location>
</feature>
<dbReference type="AlphaFoldDB" id="A0A0V1E6G1"/>
<organism evidence="3 4">
    <name type="scientific">Trichinella pseudospiralis</name>
    <name type="common">Parasitic roundworm</name>
    <dbReference type="NCBI Taxonomy" id="6337"/>
    <lineage>
        <taxon>Eukaryota</taxon>
        <taxon>Metazoa</taxon>
        <taxon>Ecdysozoa</taxon>
        <taxon>Nematoda</taxon>
        <taxon>Enoplea</taxon>
        <taxon>Dorylaimia</taxon>
        <taxon>Trichinellida</taxon>
        <taxon>Trichinellidae</taxon>
        <taxon>Trichinella</taxon>
    </lineage>
</organism>
<evidence type="ECO:0000313" key="4">
    <source>
        <dbReference type="Proteomes" id="UP000054632"/>
    </source>
</evidence>
<dbReference type="Proteomes" id="UP000054632">
    <property type="component" value="Unassembled WGS sequence"/>
</dbReference>
<dbReference type="InterPro" id="IPR009764">
    <property type="entry name" value="OCIA_dom"/>
</dbReference>
<keyword evidence="1" id="KW-0472">Membrane</keyword>
<dbReference type="EMBL" id="JYDR01000090">
    <property type="protein sequence ID" value="KRY69438.1"/>
    <property type="molecule type" value="Genomic_DNA"/>
</dbReference>
<keyword evidence="1" id="KW-0812">Transmembrane</keyword>
<gene>
    <name evidence="3" type="primary">asrij</name>
    <name evidence="3" type="ORF">T4A_6403</name>
</gene>
<dbReference type="PANTHER" id="PTHR13336">
    <property type="entry name" value="OVARIAN CARCINOMA IMMUNOREACTIVE ANTIGEN"/>
    <property type="match status" value="1"/>
</dbReference>
<feature type="domain" description="OCIA" evidence="2">
    <location>
        <begin position="13"/>
        <end position="98"/>
    </location>
</feature>
<dbReference type="Pfam" id="PF07051">
    <property type="entry name" value="OCIA"/>
    <property type="match status" value="1"/>
</dbReference>
<evidence type="ECO:0000259" key="2">
    <source>
        <dbReference type="Pfam" id="PF07051"/>
    </source>
</evidence>
<protein>
    <submittedName>
        <fullName evidence="3">OCIA domain-containing protein 1</fullName>
    </submittedName>
</protein>
<feature type="non-terminal residue" evidence="3">
    <location>
        <position position="1"/>
    </location>
</feature>
<keyword evidence="1" id="KW-1133">Transmembrane helix</keyword>
<dbReference type="InterPro" id="IPR040187">
    <property type="entry name" value="OCAD1/2"/>
</dbReference>
<reference evidence="3 4" key="1">
    <citation type="submission" date="2015-01" db="EMBL/GenBank/DDBJ databases">
        <title>Evolution of Trichinella species and genotypes.</title>
        <authorList>
            <person name="Korhonen P.K."/>
            <person name="Edoardo P."/>
            <person name="Giuseppe L.R."/>
            <person name="Gasser R.B."/>
        </authorList>
    </citation>
    <scope>NUCLEOTIDE SEQUENCE [LARGE SCALE GENOMIC DNA]</scope>
    <source>
        <strain evidence="3">ISS13</strain>
    </source>
</reference>
<sequence length="308" mass="35020">LWKFFESMDNAISFHLTFEEQNIVRECARESFIYRTLPMTVAGCFFAKYFQKSGLTKGHPIYGMSVHYLAIFGVAYLFGKFSYISKCKEKILKRIPNSDLADAVRKSNQSTIFQGNVGKRHDTTNTNGFGNEAEGGLMQNNFSDIFDQTEIMGKGFKPNNDNGGEKMESKAKVTYDSLRMKNRQEFINQQKAAIQSQSNEINDAHGTAQNELMNVHQSGKYGDEGCESENVCSRISSVQKFCNFMLGLNIDMILRKVSFQYKMIFPCEMVKEKKKYRTTISLVEIRISTAVECTAQQLQAWANVGLDQ</sequence>
<comment type="caution">
    <text evidence="3">The sequence shown here is derived from an EMBL/GenBank/DDBJ whole genome shotgun (WGS) entry which is preliminary data.</text>
</comment>
<dbReference type="GO" id="GO:0005768">
    <property type="term" value="C:endosome"/>
    <property type="evidence" value="ECO:0007669"/>
    <property type="project" value="TreeGrafter"/>
</dbReference>
<feature type="transmembrane region" description="Helical" evidence="1">
    <location>
        <begin position="32"/>
        <end position="50"/>
    </location>
</feature>
<dbReference type="PANTHER" id="PTHR13336:SF3">
    <property type="entry name" value="OCIA DOMAIN-CONTAINING PROTEIN 1"/>
    <property type="match status" value="1"/>
</dbReference>
<proteinExistence type="predicted"/>